<reference evidence="1 2" key="1">
    <citation type="submission" date="2017-08" db="EMBL/GenBank/DDBJ databases">
        <title>Mesorhizobium wenxinae sp. nov., a novel rhizobial species isolated from root nodules of chickpea (Cicer arietinum L.).</title>
        <authorList>
            <person name="Zhang J."/>
        </authorList>
    </citation>
    <scope>NUCLEOTIDE SEQUENCE [LARGE SCALE GENOMIC DNA]</scope>
    <source>
        <strain evidence="2">WYCCWR 10019</strain>
    </source>
</reference>
<organism evidence="1 2">
    <name type="scientific">Mesorhizobium wenxiniae</name>
    <dbReference type="NCBI Taxonomy" id="2014805"/>
    <lineage>
        <taxon>Bacteria</taxon>
        <taxon>Pseudomonadati</taxon>
        <taxon>Pseudomonadota</taxon>
        <taxon>Alphaproteobacteria</taxon>
        <taxon>Hyphomicrobiales</taxon>
        <taxon>Phyllobacteriaceae</taxon>
        <taxon>Mesorhizobium</taxon>
    </lineage>
</organism>
<evidence type="ECO:0000313" key="2">
    <source>
        <dbReference type="Proteomes" id="UP000215931"/>
    </source>
</evidence>
<dbReference type="RefSeq" id="WP_095519442.1">
    <property type="nucleotide sequence ID" value="NZ_NPKH01000021.1"/>
</dbReference>
<sequence length="86" mass="8908">MAYEVTNGPKCILSGFGGSPSIWVYNDGDAHGTVDGTDYFTDAKELGMKVGDLVFVQLTSDYTTTLHSVSAVDADGNGTISAAVLA</sequence>
<dbReference type="AlphaFoldDB" id="A0A271KFD7"/>
<dbReference type="Proteomes" id="UP000215931">
    <property type="component" value="Unassembled WGS sequence"/>
</dbReference>
<accession>A0A271KFD7</accession>
<protein>
    <submittedName>
        <fullName evidence="1">Uncharacterized protein</fullName>
    </submittedName>
</protein>
<name>A0A271KFD7_9HYPH</name>
<dbReference type="EMBL" id="NPKH01000021">
    <property type="protein sequence ID" value="PAP94521.1"/>
    <property type="molecule type" value="Genomic_DNA"/>
</dbReference>
<keyword evidence="2" id="KW-1185">Reference proteome</keyword>
<gene>
    <name evidence="1" type="ORF">CIT31_16105</name>
</gene>
<comment type="caution">
    <text evidence="1">The sequence shown here is derived from an EMBL/GenBank/DDBJ whole genome shotgun (WGS) entry which is preliminary data.</text>
</comment>
<proteinExistence type="predicted"/>
<evidence type="ECO:0000313" key="1">
    <source>
        <dbReference type="EMBL" id="PAP94521.1"/>
    </source>
</evidence>